<dbReference type="AlphaFoldDB" id="A0A162IRS7"/>
<gene>
    <name evidence="1" type="ORF">A2J07_10715</name>
</gene>
<dbReference type="RefSeq" id="WP_062628496.1">
    <property type="nucleotide sequence ID" value="NZ_LVEA01000033.1"/>
</dbReference>
<dbReference type="Proteomes" id="UP000075816">
    <property type="component" value="Unassembled WGS sequence"/>
</dbReference>
<comment type="caution">
    <text evidence="1">The sequence shown here is derived from an EMBL/GenBank/DDBJ whole genome shotgun (WGS) entry which is preliminary data.</text>
</comment>
<evidence type="ECO:0000313" key="2">
    <source>
        <dbReference type="Proteomes" id="UP000075816"/>
    </source>
</evidence>
<organism evidence="1 2">
    <name type="scientific">Fusobacterium necrophorum subsp. funduliforme</name>
    <dbReference type="NCBI Taxonomy" id="143387"/>
    <lineage>
        <taxon>Bacteria</taxon>
        <taxon>Fusobacteriati</taxon>
        <taxon>Fusobacteriota</taxon>
        <taxon>Fusobacteriia</taxon>
        <taxon>Fusobacteriales</taxon>
        <taxon>Fusobacteriaceae</taxon>
        <taxon>Fusobacterium</taxon>
    </lineage>
</organism>
<reference evidence="1 2" key="1">
    <citation type="submission" date="2016-03" db="EMBL/GenBank/DDBJ databases">
        <title>Comparative genomics of human isolates of Fusobacterium necrophorum.</title>
        <authorList>
            <person name="Jensen A."/>
            <person name="Bank S."/>
            <person name="Andersen P.S."/>
            <person name="Kristensen L.H."/>
            <person name="Prag J."/>
        </authorList>
    </citation>
    <scope>NUCLEOTIDE SEQUENCE [LARGE SCALE GENOMIC DNA]</scope>
    <source>
        <strain evidence="1 2">LS_1264</strain>
    </source>
</reference>
<dbReference type="InterPro" id="IPR009279">
    <property type="entry name" value="Portal_Mu"/>
</dbReference>
<name>A0A162IRS7_9FUSO</name>
<dbReference type="EMBL" id="LVEA01000033">
    <property type="protein sequence ID" value="KYL04340.1"/>
    <property type="molecule type" value="Genomic_DNA"/>
</dbReference>
<dbReference type="Pfam" id="PF06074">
    <property type="entry name" value="Portal_Mu"/>
    <property type="match status" value="1"/>
</dbReference>
<accession>A0A162IRS7</accession>
<sequence length="375" mass="43598">MEPIKVGKGQLMESLTKLLFEEISATEELLDNEKVDEMLYDEDISILTNKITRTVAARELRVCTDKRELEDKAEEIQDRFNVSKFNRIFKHILNARYYGFSLFEKVYDENYNLQSLVSVPQKYVAFDTKKGWYITAGSKETYIDKEKYFLCIHERDVANKKGKSVLKSCLQAYEDKKMFGNQLRGLAKKYGETIIFFAYDDSEQEDDVKKKAEEVKKMQGGGTVIGVPTSLGMKLSDSLYLLDLKDIDPSIYIKLHDWKKEKLTQNLLGGTLTIDNGQGRGSYGLGEIHQESFDEVVNDCCQFITDNMQQLLYFDSLYFGYDYREFYFKLEKIKDRDEELAFDEKQEDLKAKRIDNFLKMREAGITEEDLNGDEA</sequence>
<protein>
    <submittedName>
        <fullName evidence="1">Uncharacterized protein</fullName>
    </submittedName>
</protein>
<proteinExistence type="predicted"/>
<evidence type="ECO:0000313" key="1">
    <source>
        <dbReference type="EMBL" id="KYL04340.1"/>
    </source>
</evidence>